<evidence type="ECO:0008006" key="5">
    <source>
        <dbReference type="Google" id="ProtNLM"/>
    </source>
</evidence>
<sequence length="311" mass="34077">MHPFYMIIAVSTSCISWVRAGTVLQGGKCSSNSDYIDPISQRFVAECSDKTFCSAAVNGTCVPKTCRFDEFPFGYDPGDILPPLCPAGEFCPDEGSGCQALLSVGQTCQHNKDNQCAPPANWKQLSSEMNVNGSICLLQKCSYANATLGQACQLENTTYTGNDPSGQQVVFTITRDSCYTPDLFCDPSVSQCVTTHNLGSSCRMDRECETNDCSPQGKCVFQPETPLSITLWQYILTGACVVGVILITCASLRHVRSRARVRQHLEIRDYYHEQNSLRRSIILLHNAASSRYMPVDSEKVPLFAPTSGTAK</sequence>
<accession>A0A166GD51</accession>
<evidence type="ECO:0000313" key="3">
    <source>
        <dbReference type="EMBL" id="KZP17717.1"/>
    </source>
</evidence>
<keyword evidence="1" id="KW-0812">Transmembrane</keyword>
<protein>
    <recommendedName>
        <fullName evidence="5">Dickkopf N-terminal cysteine-rich domain-containing protein</fullName>
    </recommendedName>
</protein>
<keyword evidence="1" id="KW-1133">Transmembrane helix</keyword>
<evidence type="ECO:0000256" key="1">
    <source>
        <dbReference type="SAM" id="Phobius"/>
    </source>
</evidence>
<keyword evidence="4" id="KW-1185">Reference proteome</keyword>
<feature type="chain" id="PRO_5007873863" description="Dickkopf N-terminal cysteine-rich domain-containing protein" evidence="2">
    <location>
        <begin position="21"/>
        <end position="311"/>
    </location>
</feature>
<evidence type="ECO:0000256" key="2">
    <source>
        <dbReference type="SAM" id="SignalP"/>
    </source>
</evidence>
<dbReference type="AlphaFoldDB" id="A0A166GD51"/>
<reference evidence="3 4" key="1">
    <citation type="journal article" date="2016" name="Mol. Biol. Evol.">
        <title>Comparative Genomics of Early-Diverging Mushroom-Forming Fungi Provides Insights into the Origins of Lignocellulose Decay Capabilities.</title>
        <authorList>
            <person name="Nagy L.G."/>
            <person name="Riley R."/>
            <person name="Tritt A."/>
            <person name="Adam C."/>
            <person name="Daum C."/>
            <person name="Floudas D."/>
            <person name="Sun H."/>
            <person name="Yadav J.S."/>
            <person name="Pangilinan J."/>
            <person name="Larsson K.H."/>
            <person name="Matsuura K."/>
            <person name="Barry K."/>
            <person name="Labutti K."/>
            <person name="Kuo R."/>
            <person name="Ohm R.A."/>
            <person name="Bhattacharya S.S."/>
            <person name="Shirouzu T."/>
            <person name="Yoshinaga Y."/>
            <person name="Martin F.M."/>
            <person name="Grigoriev I.V."/>
            <person name="Hibbett D.S."/>
        </authorList>
    </citation>
    <scope>NUCLEOTIDE SEQUENCE [LARGE SCALE GENOMIC DNA]</scope>
    <source>
        <strain evidence="3 4">CBS 109695</strain>
    </source>
</reference>
<dbReference type="STRING" id="436010.A0A166GD51"/>
<name>A0A166GD51_9AGAM</name>
<feature type="signal peptide" evidence="2">
    <location>
        <begin position="1"/>
        <end position="20"/>
    </location>
</feature>
<feature type="transmembrane region" description="Helical" evidence="1">
    <location>
        <begin position="231"/>
        <end position="252"/>
    </location>
</feature>
<dbReference type="OrthoDB" id="195231at2759"/>
<dbReference type="Proteomes" id="UP000076532">
    <property type="component" value="Unassembled WGS sequence"/>
</dbReference>
<keyword evidence="1" id="KW-0472">Membrane</keyword>
<proteinExistence type="predicted"/>
<gene>
    <name evidence="3" type="ORF">FIBSPDRAFT_1046712</name>
</gene>
<organism evidence="3 4">
    <name type="scientific">Athelia psychrophila</name>
    <dbReference type="NCBI Taxonomy" id="1759441"/>
    <lineage>
        <taxon>Eukaryota</taxon>
        <taxon>Fungi</taxon>
        <taxon>Dikarya</taxon>
        <taxon>Basidiomycota</taxon>
        <taxon>Agaricomycotina</taxon>
        <taxon>Agaricomycetes</taxon>
        <taxon>Agaricomycetidae</taxon>
        <taxon>Atheliales</taxon>
        <taxon>Atheliaceae</taxon>
        <taxon>Athelia</taxon>
    </lineage>
</organism>
<evidence type="ECO:0000313" key="4">
    <source>
        <dbReference type="Proteomes" id="UP000076532"/>
    </source>
</evidence>
<dbReference type="EMBL" id="KV417580">
    <property type="protein sequence ID" value="KZP17717.1"/>
    <property type="molecule type" value="Genomic_DNA"/>
</dbReference>
<keyword evidence="2" id="KW-0732">Signal</keyword>